<evidence type="ECO:0000256" key="3">
    <source>
        <dbReference type="ARBA" id="ARBA00015732"/>
    </source>
</evidence>
<feature type="domain" description="PCI" evidence="8">
    <location>
        <begin position="170"/>
        <end position="340"/>
    </location>
</feature>
<dbReference type="GO" id="GO:0005198">
    <property type="term" value="F:structural molecule activity"/>
    <property type="evidence" value="ECO:0007669"/>
    <property type="project" value="TreeGrafter"/>
</dbReference>
<dbReference type="GO" id="GO:0008541">
    <property type="term" value="C:proteasome regulatory particle, lid subcomplex"/>
    <property type="evidence" value="ECO:0007669"/>
    <property type="project" value="TreeGrafter"/>
</dbReference>
<dbReference type="PANTHER" id="PTHR10539">
    <property type="entry name" value="26S PROTEASOME NON-ATPASE REGULATORY SUBUNIT 13"/>
    <property type="match status" value="1"/>
</dbReference>
<evidence type="ECO:0000259" key="8">
    <source>
        <dbReference type="PROSITE" id="PS50250"/>
    </source>
</evidence>
<dbReference type="InterPro" id="IPR035298">
    <property type="entry name" value="PSMD13"/>
</dbReference>
<dbReference type="Proteomes" id="UP000594260">
    <property type="component" value="Unplaced"/>
</dbReference>
<protein>
    <recommendedName>
        <fullName evidence="3">26S proteasome non-ATPase regulatory subunit 13</fullName>
    </recommendedName>
    <alternativeName>
        <fullName evidence="5">26S proteasome regulatory subunit RPN9</fullName>
    </alternativeName>
    <alternativeName>
        <fullName evidence="7">26S proteasome regulatory subunit S11</fullName>
    </alternativeName>
    <alternativeName>
        <fullName evidence="6">26S proteasome regulatory subunit p40.5</fullName>
    </alternativeName>
</protein>
<dbReference type="SMART" id="SM00088">
    <property type="entry name" value="PINT"/>
    <property type="match status" value="1"/>
</dbReference>
<keyword evidence="4" id="KW-0647">Proteasome</keyword>
<dbReference type="GO" id="GO:0005829">
    <property type="term" value="C:cytosol"/>
    <property type="evidence" value="ECO:0007669"/>
    <property type="project" value="TreeGrafter"/>
</dbReference>
<dbReference type="PROSITE" id="PS50250">
    <property type="entry name" value="PCI"/>
    <property type="match status" value="1"/>
</dbReference>
<dbReference type="GO" id="GO:0006511">
    <property type="term" value="P:ubiquitin-dependent protein catabolic process"/>
    <property type="evidence" value="ECO:0007669"/>
    <property type="project" value="TreeGrafter"/>
</dbReference>
<dbReference type="InterPro" id="IPR054179">
    <property type="entry name" value="PSD13_N"/>
</dbReference>
<dbReference type="InterPro" id="IPR000717">
    <property type="entry name" value="PCI_dom"/>
</dbReference>
<dbReference type="OrthoDB" id="1093at2759"/>
<sequence>MSTEVCAFLTKQQSSSPPDVALRWAKLEELYNKRLWHQLTVELLSFIRDPYMQNNGGLIELYANFIQDFESKLNLLSLVEIISAVVEQMVDHDECMTCLQKTKERVKPNPKAVILCNILIGKKLKDKGDLEAVKKVIEETDQQVEALGGVTEVHARFYQLTSEFYKTTADYANYYLHALRYLGCTDVEAIPLEERREKCFTLALAALLGDNIYNFGELLCHPIVASLEGTPRAWVIELLRAFNHGDLAKYNALRPQWTTQMDLQANELTLKRKMCLLCLMEMTLDKATNQRVLTFQEVATRTTLPVIEVEVLMMKALSLGLVKGTIDQVDEKITMTWVQPRVMDKAQIATMKQRLDRWCQDVAQMEMLLEDRAYDILTV</sequence>
<dbReference type="Pfam" id="PF01399">
    <property type="entry name" value="PCI"/>
    <property type="match status" value="1"/>
</dbReference>
<proteinExistence type="predicted"/>
<keyword evidence="10" id="KW-1185">Reference proteome</keyword>
<dbReference type="FunCoup" id="A0A7M7K4E8">
    <property type="interactions" value="2139"/>
</dbReference>
<dbReference type="AlphaFoldDB" id="A0A7M7K4E8"/>
<evidence type="ECO:0000256" key="7">
    <source>
        <dbReference type="ARBA" id="ARBA00032323"/>
    </source>
</evidence>
<dbReference type="GO" id="GO:0005634">
    <property type="term" value="C:nucleus"/>
    <property type="evidence" value="ECO:0007669"/>
    <property type="project" value="TreeGrafter"/>
</dbReference>
<evidence type="ECO:0000256" key="6">
    <source>
        <dbReference type="ARBA" id="ARBA00031303"/>
    </source>
</evidence>
<dbReference type="PANTHER" id="PTHR10539:SF0">
    <property type="entry name" value="26S PROTEASOME NON-ATPASE REGULATORY SUBUNIT 13"/>
    <property type="match status" value="1"/>
</dbReference>
<dbReference type="EnsemblMetazoa" id="XM_022804566">
    <property type="protein sequence ID" value="XP_022660301"/>
    <property type="gene ID" value="LOC111250004"/>
</dbReference>
<evidence type="ECO:0000313" key="10">
    <source>
        <dbReference type="Proteomes" id="UP000594260"/>
    </source>
</evidence>
<evidence type="ECO:0000256" key="5">
    <source>
        <dbReference type="ARBA" id="ARBA00029749"/>
    </source>
</evidence>
<accession>A0A7M7K4E8</accession>
<dbReference type="OMA" id="SFEDYWE"/>
<evidence type="ECO:0000256" key="4">
    <source>
        <dbReference type="ARBA" id="ARBA00022942"/>
    </source>
</evidence>
<name>A0A7M7K4E8_VARDE</name>
<dbReference type="KEGG" id="vde:111250004"/>
<dbReference type="Pfam" id="PF22037">
    <property type="entry name" value="PSD13_N"/>
    <property type="match status" value="1"/>
</dbReference>
<dbReference type="RefSeq" id="XP_022660301.1">
    <property type="nucleotide sequence ID" value="XM_022804566.1"/>
</dbReference>
<dbReference type="CTD" id="42802"/>
<evidence type="ECO:0000256" key="1">
    <source>
        <dbReference type="ARBA" id="ARBA00002362"/>
    </source>
</evidence>
<evidence type="ECO:0000256" key="2">
    <source>
        <dbReference type="ARBA" id="ARBA00011441"/>
    </source>
</evidence>
<organism evidence="9 10">
    <name type="scientific">Varroa destructor</name>
    <name type="common">Honeybee mite</name>
    <dbReference type="NCBI Taxonomy" id="109461"/>
    <lineage>
        <taxon>Eukaryota</taxon>
        <taxon>Metazoa</taxon>
        <taxon>Ecdysozoa</taxon>
        <taxon>Arthropoda</taxon>
        <taxon>Chelicerata</taxon>
        <taxon>Arachnida</taxon>
        <taxon>Acari</taxon>
        <taxon>Parasitiformes</taxon>
        <taxon>Mesostigmata</taxon>
        <taxon>Gamasina</taxon>
        <taxon>Dermanyssoidea</taxon>
        <taxon>Varroidae</taxon>
        <taxon>Varroa</taxon>
    </lineage>
</organism>
<comment type="function">
    <text evidence="1">Component of the 26S proteasome, a multiprotein complex involved in the ATP-dependent degradation of ubiquitinated proteins. This complex plays a key role in the maintenance of protein homeostasis by removing misfolded or damaged proteins, which could impair cellular functions, and by removing proteins whose functions are no longer required. Therefore, the proteasome participates in numerous cellular processes, including cell cycle progression, apoptosis, or DNA damage repair.</text>
</comment>
<dbReference type="InParanoid" id="A0A7M7K4E8"/>
<dbReference type="GeneID" id="111250004"/>
<evidence type="ECO:0000313" key="9">
    <source>
        <dbReference type="EnsemblMetazoa" id="XP_022660301"/>
    </source>
</evidence>
<reference evidence="9" key="1">
    <citation type="submission" date="2021-01" db="UniProtKB">
        <authorList>
            <consortium name="EnsemblMetazoa"/>
        </authorList>
    </citation>
    <scope>IDENTIFICATION</scope>
</reference>
<comment type="subunit">
    <text evidence="2">Component of the 19S proteasome regulatory particle complex. The 26S proteasome consists of a 20S core particle (CP) and two 19S regulatory subunits (RP). The regulatory particle is made of a lid composed of 9 subunits including PSMD13, a base containing 6 ATPases and few additional components.</text>
</comment>